<dbReference type="SUPFAM" id="SSF52317">
    <property type="entry name" value="Class I glutamine amidotransferase-like"/>
    <property type="match status" value="1"/>
</dbReference>
<evidence type="ECO:0000313" key="1">
    <source>
        <dbReference type="EMBL" id="KID49518.1"/>
    </source>
</evidence>
<accession>A0A017H6L6</accession>
<dbReference type="PATRIC" id="fig|1226633.4.peg.1020"/>
<protein>
    <submittedName>
        <fullName evidence="1">Anthranilate synthase</fullName>
    </submittedName>
</protein>
<comment type="caution">
    <text evidence="1">The sequence shown here is derived from an EMBL/GenBank/DDBJ whole genome shotgun (WGS) entry which is preliminary data.</text>
</comment>
<dbReference type="InterPro" id="IPR011697">
    <property type="entry name" value="Peptidase_C26"/>
</dbReference>
<organism evidence="1 2">
    <name type="scientific">Fusobacterium necrophorum subsp. funduliforme B35</name>
    <dbReference type="NCBI Taxonomy" id="1226633"/>
    <lineage>
        <taxon>Bacteria</taxon>
        <taxon>Fusobacteriati</taxon>
        <taxon>Fusobacteriota</taxon>
        <taxon>Fusobacteriia</taxon>
        <taxon>Fusobacteriales</taxon>
        <taxon>Fusobacteriaceae</taxon>
        <taxon>Fusobacterium</taxon>
    </lineage>
</organism>
<dbReference type="InterPro" id="IPR044668">
    <property type="entry name" value="PuuD-like"/>
</dbReference>
<dbReference type="GO" id="GO:0005829">
    <property type="term" value="C:cytosol"/>
    <property type="evidence" value="ECO:0007669"/>
    <property type="project" value="TreeGrafter"/>
</dbReference>
<dbReference type="Gene3D" id="3.40.50.880">
    <property type="match status" value="1"/>
</dbReference>
<name>A0A017H6L6_9FUSO</name>
<dbReference type="CDD" id="cd01745">
    <property type="entry name" value="GATase1_2"/>
    <property type="match status" value="1"/>
</dbReference>
<dbReference type="GO" id="GO:0033969">
    <property type="term" value="F:gamma-glutamyl-gamma-aminobutyrate hydrolase activity"/>
    <property type="evidence" value="ECO:0007669"/>
    <property type="project" value="TreeGrafter"/>
</dbReference>
<reference evidence="1 2" key="1">
    <citation type="submission" date="2013-08" db="EMBL/GenBank/DDBJ databases">
        <title>An opportunistic ruminal bacterium that causes liver abscesses in cattle.</title>
        <authorList>
            <person name="Benahmed F.H."/>
            <person name="Rasmussen M."/>
            <person name="Harbottle H."/>
            <person name="Soppet D."/>
            <person name="Nagaraja T.G."/>
            <person name="Davidson M."/>
        </authorList>
    </citation>
    <scope>NUCLEOTIDE SEQUENCE [LARGE SCALE GENOMIC DNA]</scope>
    <source>
        <strain evidence="1 2">B35</strain>
    </source>
</reference>
<dbReference type="PANTHER" id="PTHR43235">
    <property type="entry name" value="GLUTAMINE AMIDOTRANSFERASE PB2B2.05-RELATED"/>
    <property type="match status" value="1"/>
</dbReference>
<dbReference type="InterPro" id="IPR029062">
    <property type="entry name" value="Class_I_gatase-like"/>
</dbReference>
<dbReference type="EMBL" id="AUZI01000012">
    <property type="protein sequence ID" value="KID49518.1"/>
    <property type="molecule type" value="Genomic_DNA"/>
</dbReference>
<dbReference type="PROSITE" id="PS51273">
    <property type="entry name" value="GATASE_TYPE_1"/>
    <property type="match status" value="1"/>
</dbReference>
<proteinExistence type="predicted"/>
<dbReference type="OrthoDB" id="9813383at2"/>
<dbReference type="GO" id="GO:0006598">
    <property type="term" value="P:polyamine catabolic process"/>
    <property type="evidence" value="ECO:0007669"/>
    <property type="project" value="TreeGrafter"/>
</dbReference>
<dbReference type="Pfam" id="PF07722">
    <property type="entry name" value="Peptidase_C26"/>
    <property type="match status" value="1"/>
</dbReference>
<sequence>MKRPIIGITSSYEKEEGLKNYHRTTVSIDYTKGVVAGGGIPLVIPVTEDREIIQEQLCLLDGLLLSGGPDLNPFLYGQDFKQGIHLVSPERDYYEMIVVEEFLKTGKPILGICRGHQLLNVYFQGSLFQDLRYYGKEMLQHRQEMYPELVTHQVNIIEKDNILFELYGEKIGTNSFHHQVIDRLGEGLTPIAQTNDGVIEAFQMKTHKFLYGIQWHPEMMTARGSTEMKKIFKSFVEACSVKE</sequence>
<evidence type="ECO:0000313" key="2">
    <source>
        <dbReference type="Proteomes" id="UP000031184"/>
    </source>
</evidence>
<dbReference type="PANTHER" id="PTHR43235:SF1">
    <property type="entry name" value="GLUTAMINE AMIDOTRANSFERASE PB2B2.05-RELATED"/>
    <property type="match status" value="1"/>
</dbReference>
<dbReference type="AlphaFoldDB" id="A0A017H6L6"/>
<dbReference type="RefSeq" id="WP_039121683.1">
    <property type="nucleotide sequence ID" value="NZ_AOJP01000006.1"/>
</dbReference>
<gene>
    <name evidence="1" type="ORF">C095_05040</name>
</gene>
<dbReference type="Proteomes" id="UP000031184">
    <property type="component" value="Unassembled WGS sequence"/>
</dbReference>